<accession>V5FDX8</accession>
<gene>
    <name evidence="1" type="ORF">VHA01S_028_00520</name>
</gene>
<dbReference type="OrthoDB" id="5917768at2"/>
<dbReference type="AlphaFoldDB" id="V5FDX8"/>
<sequence>MKKTFSHCDWCKKLAFVEKLTYMDGYVNCCCDSCKQTALLDIKRYNHEESVTPQKEMLKRQHA</sequence>
<protein>
    <submittedName>
        <fullName evidence="1">Uncharacterized protein</fullName>
    </submittedName>
</protein>
<dbReference type="EMBL" id="BAUJ01000028">
    <property type="protein sequence ID" value="GAD89853.1"/>
    <property type="molecule type" value="Genomic_DNA"/>
</dbReference>
<comment type="caution">
    <text evidence="1">The sequence shown here is derived from an EMBL/GenBank/DDBJ whole genome shotgun (WGS) entry which is preliminary data.</text>
</comment>
<reference evidence="1 2" key="1">
    <citation type="submission" date="2013-11" db="EMBL/GenBank/DDBJ databases">
        <title>Whole genome shotgun sequence of Vibrio halioticoli NBRC 102217.</title>
        <authorList>
            <person name="Isaki S."/>
            <person name="Kimura A."/>
            <person name="Ohji S."/>
            <person name="Hosoyama A."/>
            <person name="Fujita N."/>
            <person name="Hashimoto M."/>
            <person name="Hosoyama Y."/>
            <person name="Yamazoe A."/>
        </authorList>
    </citation>
    <scope>NUCLEOTIDE SEQUENCE [LARGE SCALE GENOMIC DNA]</scope>
    <source>
        <strain evidence="1 2">NBRC 102217</strain>
    </source>
</reference>
<name>V5FDX8_9VIBR</name>
<dbReference type="Proteomes" id="UP000017800">
    <property type="component" value="Unassembled WGS sequence"/>
</dbReference>
<dbReference type="eggNOG" id="ENOG5031P0A">
    <property type="taxonomic scope" value="Bacteria"/>
</dbReference>
<proteinExistence type="predicted"/>
<organism evidence="1 2">
    <name type="scientific">Vibrio halioticoli NBRC 102217</name>
    <dbReference type="NCBI Taxonomy" id="1219072"/>
    <lineage>
        <taxon>Bacteria</taxon>
        <taxon>Pseudomonadati</taxon>
        <taxon>Pseudomonadota</taxon>
        <taxon>Gammaproteobacteria</taxon>
        <taxon>Vibrionales</taxon>
        <taxon>Vibrionaceae</taxon>
        <taxon>Vibrio</taxon>
    </lineage>
</organism>
<evidence type="ECO:0000313" key="2">
    <source>
        <dbReference type="Proteomes" id="UP000017800"/>
    </source>
</evidence>
<keyword evidence="2" id="KW-1185">Reference proteome</keyword>
<evidence type="ECO:0000313" key="1">
    <source>
        <dbReference type="EMBL" id="GAD89853.1"/>
    </source>
</evidence>